<gene>
    <name evidence="3" type="ORF">GSI_04259</name>
</gene>
<dbReference type="STRING" id="1077348.A0A2G8SIP6"/>
<dbReference type="PANTHER" id="PTHR10622:SF10">
    <property type="entry name" value="HET DOMAIN-CONTAINING PROTEIN"/>
    <property type="match status" value="1"/>
</dbReference>
<evidence type="ECO:0000313" key="4">
    <source>
        <dbReference type="Proteomes" id="UP000230002"/>
    </source>
</evidence>
<evidence type="ECO:0000259" key="1">
    <source>
        <dbReference type="Pfam" id="PF06985"/>
    </source>
</evidence>
<dbReference type="OrthoDB" id="5122891at2759"/>
<protein>
    <submittedName>
        <fullName evidence="3">Uncharacterized protein</fullName>
    </submittedName>
</protein>
<dbReference type="Pfam" id="PF26640">
    <property type="entry name" value="DUF8212"/>
    <property type="match status" value="1"/>
</dbReference>
<dbReference type="Proteomes" id="UP000230002">
    <property type="component" value="Unassembled WGS sequence"/>
</dbReference>
<reference evidence="3 4" key="1">
    <citation type="journal article" date="2015" name="Sci. Rep.">
        <title>Chromosome-level genome map provides insights into diverse defense mechanisms in the medicinal fungus Ganoderma sinense.</title>
        <authorList>
            <person name="Zhu Y."/>
            <person name="Xu J."/>
            <person name="Sun C."/>
            <person name="Zhou S."/>
            <person name="Xu H."/>
            <person name="Nelson D.R."/>
            <person name="Qian J."/>
            <person name="Song J."/>
            <person name="Luo H."/>
            <person name="Xiang L."/>
            <person name="Li Y."/>
            <person name="Xu Z."/>
            <person name="Ji A."/>
            <person name="Wang L."/>
            <person name="Lu S."/>
            <person name="Hayward A."/>
            <person name="Sun W."/>
            <person name="Li X."/>
            <person name="Schwartz D.C."/>
            <person name="Wang Y."/>
            <person name="Chen S."/>
        </authorList>
    </citation>
    <scope>NUCLEOTIDE SEQUENCE [LARGE SCALE GENOMIC DNA]</scope>
    <source>
        <strain evidence="3 4">ZZ0214-1</strain>
    </source>
</reference>
<comment type="caution">
    <text evidence="3">The sequence shown here is derived from an EMBL/GenBank/DDBJ whole genome shotgun (WGS) entry which is preliminary data.</text>
</comment>
<dbReference type="EMBL" id="AYKW01000007">
    <property type="protein sequence ID" value="PIL33636.1"/>
    <property type="molecule type" value="Genomic_DNA"/>
</dbReference>
<dbReference type="InterPro" id="IPR058525">
    <property type="entry name" value="DUF8212"/>
</dbReference>
<proteinExistence type="predicted"/>
<dbReference type="Pfam" id="PF06985">
    <property type="entry name" value="HET"/>
    <property type="match status" value="1"/>
</dbReference>
<sequence length="675" mass="76000">MWLLSTDRAELHYFSAPESVPDGYAILSHVWDKEEMSFQDIQALRKQCASRGLKRAARFFKFGLGSTATPRDLASDKIRQSCIVAERHGYKWIWNDTCCINKESSSELSEAINSMYRYYSLAEVCYAYLGDVSQDVGGLYSQVWHGSGFMESRWHTRGWTLQELIAPTFLVFLSKEWQVLGTKANLANTLQQITKIPATVLRKEIDLGSVSVAQRMSWAAERQTTRLEDEAYCLMGIFSINMPTLYGEGRRAFYRLQEEIMKQSIDISLFAWGSCAKLPAFCSSGMARRGSSSGHDHQNPELYLFASSPSSFKDSTTVVFWPPRSSRPSPIHAADPPSSRTYHSFYLDGLPTFSITSYGVHARVPILEFRGLTIAIICCHVSARNKTPMALLLTRCPGASDPTRPLYHTGGPLGERMALMDMTIASRNAVPEWRDIYITHRPPPEAAASLDPRILINSSNYTPYRISRRSLDAFLAQGWELHSVTSPPQVPWTGSPPATFTFRRTGARYFISIYLGRCMHHATDGAEAVADDDSDDSEGEREQVGLFDGYAGYGTVAAHGQLLPEHPSWLAEPNYWKEESHPWRGRSWARADLHVGELPSGTRQPEPDCDEDHISEWPDWTKTFEMSTGWINHYITLSFAECPINPKSTLVMDIDYWEAAKLGLEVAGRRTGMDK</sequence>
<name>A0A2G8SIP6_9APHY</name>
<dbReference type="AlphaFoldDB" id="A0A2G8SIP6"/>
<evidence type="ECO:0000313" key="3">
    <source>
        <dbReference type="EMBL" id="PIL33636.1"/>
    </source>
</evidence>
<dbReference type="InterPro" id="IPR010730">
    <property type="entry name" value="HET"/>
</dbReference>
<feature type="domain" description="Heterokaryon incompatibility" evidence="1">
    <location>
        <begin position="24"/>
        <end position="137"/>
    </location>
</feature>
<dbReference type="PANTHER" id="PTHR10622">
    <property type="entry name" value="HET DOMAIN-CONTAINING PROTEIN"/>
    <property type="match status" value="1"/>
</dbReference>
<evidence type="ECO:0000259" key="2">
    <source>
        <dbReference type="Pfam" id="PF26640"/>
    </source>
</evidence>
<feature type="domain" description="DUF8212" evidence="2">
    <location>
        <begin position="251"/>
        <end position="371"/>
    </location>
</feature>
<keyword evidence="4" id="KW-1185">Reference proteome</keyword>
<accession>A0A2G8SIP6</accession>
<organism evidence="3 4">
    <name type="scientific">Ganoderma sinense ZZ0214-1</name>
    <dbReference type="NCBI Taxonomy" id="1077348"/>
    <lineage>
        <taxon>Eukaryota</taxon>
        <taxon>Fungi</taxon>
        <taxon>Dikarya</taxon>
        <taxon>Basidiomycota</taxon>
        <taxon>Agaricomycotina</taxon>
        <taxon>Agaricomycetes</taxon>
        <taxon>Polyporales</taxon>
        <taxon>Polyporaceae</taxon>
        <taxon>Ganoderma</taxon>
    </lineage>
</organism>